<evidence type="ECO:0000313" key="1">
    <source>
        <dbReference type="EMBL" id="SIS09985.1"/>
    </source>
</evidence>
<proteinExistence type="predicted"/>
<dbReference type="AlphaFoldDB" id="A0A1N7GBM1"/>
<dbReference type="SUPFAM" id="SSF54909">
    <property type="entry name" value="Dimeric alpha+beta barrel"/>
    <property type="match status" value="1"/>
</dbReference>
<gene>
    <name evidence="1" type="ORF">SAMN05421752_1111</name>
</gene>
<evidence type="ECO:0000313" key="2">
    <source>
        <dbReference type="Proteomes" id="UP000185936"/>
    </source>
</evidence>
<reference evidence="2" key="1">
    <citation type="submission" date="2017-01" db="EMBL/GenBank/DDBJ databases">
        <authorList>
            <person name="Varghese N."/>
            <person name="Submissions S."/>
        </authorList>
    </citation>
    <scope>NUCLEOTIDE SEQUENCE [LARGE SCALE GENOMIC DNA]</scope>
    <source>
        <strain evidence="2">type strain: HArc-</strain>
    </source>
</reference>
<dbReference type="EMBL" id="FTNR01000011">
    <property type="protein sequence ID" value="SIS09985.1"/>
    <property type="molecule type" value="Genomic_DNA"/>
</dbReference>
<dbReference type="RefSeq" id="WP_076610022.1">
    <property type="nucleotide sequence ID" value="NZ_FTNR01000011.1"/>
</dbReference>
<dbReference type="InterPro" id="IPR011008">
    <property type="entry name" value="Dimeric_a/b-barrel"/>
</dbReference>
<protein>
    <recommendedName>
        <fullName evidence="3">Quinol monooxygenase YgiN</fullName>
    </recommendedName>
</protein>
<sequence>MIVYVDQSAVHDGKLDELKGAITDLVEFVDANEPDILSYDVYFSEDGTRMTVVHTHADSASLAYHMEVAGPKFPPIGEFIDLEAIDVYGRPSAELVHQLEKKASTLGHGRVSIHDRHDGIDRVPAE</sequence>
<organism evidence="1 2">
    <name type="scientific">Natronorubrum thiooxidans</name>
    <dbReference type="NCBI Taxonomy" id="308853"/>
    <lineage>
        <taxon>Archaea</taxon>
        <taxon>Methanobacteriati</taxon>
        <taxon>Methanobacteriota</taxon>
        <taxon>Stenosarchaea group</taxon>
        <taxon>Halobacteria</taxon>
        <taxon>Halobacteriales</taxon>
        <taxon>Natrialbaceae</taxon>
        <taxon>Natronorubrum</taxon>
    </lineage>
</organism>
<evidence type="ECO:0008006" key="3">
    <source>
        <dbReference type="Google" id="ProtNLM"/>
    </source>
</evidence>
<name>A0A1N7GBM1_9EURY</name>
<dbReference type="OrthoDB" id="192991at2157"/>
<accession>A0A1N7GBM1</accession>
<keyword evidence="2" id="KW-1185">Reference proteome</keyword>
<dbReference type="Proteomes" id="UP000185936">
    <property type="component" value="Unassembled WGS sequence"/>
</dbReference>
<dbReference type="Gene3D" id="3.30.70.100">
    <property type="match status" value="1"/>
</dbReference>